<evidence type="ECO:0008006" key="2">
    <source>
        <dbReference type="Google" id="ProtNLM"/>
    </source>
</evidence>
<reference evidence="1" key="1">
    <citation type="submission" date="2020-03" db="EMBL/GenBank/DDBJ databases">
        <title>The deep terrestrial virosphere.</title>
        <authorList>
            <person name="Holmfeldt K."/>
            <person name="Nilsson E."/>
            <person name="Simone D."/>
            <person name="Lopez-Fernandez M."/>
            <person name="Wu X."/>
            <person name="de Brujin I."/>
            <person name="Lundin D."/>
            <person name="Andersson A."/>
            <person name="Bertilsson S."/>
            <person name="Dopson M."/>
        </authorList>
    </citation>
    <scope>NUCLEOTIDE SEQUENCE</scope>
    <source>
        <strain evidence="1">MM415A00839</strain>
    </source>
</reference>
<dbReference type="AlphaFoldDB" id="A0A6M3KE05"/>
<dbReference type="EMBL" id="MT142392">
    <property type="protein sequence ID" value="QJA79738.1"/>
    <property type="molecule type" value="Genomic_DNA"/>
</dbReference>
<sequence>MTAFEYLKSLPHLPVNTERGINPPSNSDLKRWLNKGSVIINGVKPKPEDEIEFPITELVFFPKGRRTTMIQSDEVRRNRCGGDAMFP</sequence>
<gene>
    <name evidence="1" type="ORF">MM415A00839_0025</name>
</gene>
<protein>
    <recommendedName>
        <fullName evidence="2">RNA-binding S4 domain-containing protein</fullName>
    </recommendedName>
</protein>
<accession>A0A6M3KE05</accession>
<proteinExistence type="predicted"/>
<evidence type="ECO:0000313" key="1">
    <source>
        <dbReference type="EMBL" id="QJA79738.1"/>
    </source>
</evidence>
<name>A0A6M3KE05_9ZZZZ</name>
<organism evidence="1">
    <name type="scientific">viral metagenome</name>
    <dbReference type="NCBI Taxonomy" id="1070528"/>
    <lineage>
        <taxon>unclassified sequences</taxon>
        <taxon>metagenomes</taxon>
        <taxon>organismal metagenomes</taxon>
    </lineage>
</organism>